<dbReference type="Gene3D" id="3.40.50.720">
    <property type="entry name" value="NAD(P)-binding Rossmann-like Domain"/>
    <property type="match status" value="1"/>
</dbReference>
<reference evidence="2 3" key="1">
    <citation type="submission" date="2015-03" db="EMBL/GenBank/DDBJ databases">
        <title>Complete genome sequence of Muricauda lutaonensis CC-HSB-11T, isolated from a coastal hot spring.</title>
        <authorList>
            <person name="Kim K.M."/>
        </authorList>
    </citation>
    <scope>NUCLEOTIDE SEQUENCE [LARGE SCALE GENOMIC DNA]</scope>
    <source>
        <strain evidence="2 3">CC-HSB-11</strain>
    </source>
</reference>
<proteinExistence type="inferred from homology"/>
<dbReference type="InterPro" id="IPR050259">
    <property type="entry name" value="SDR"/>
</dbReference>
<keyword evidence="3" id="KW-1185">Reference proteome</keyword>
<dbReference type="PANTHER" id="PTHR42879:SF6">
    <property type="entry name" value="NADPH-DEPENDENT REDUCTASE BACG"/>
    <property type="match status" value="1"/>
</dbReference>
<evidence type="ECO:0000313" key="3">
    <source>
        <dbReference type="Proteomes" id="UP000032726"/>
    </source>
</evidence>
<dbReference type="EMBL" id="CP011071">
    <property type="protein sequence ID" value="AKA34455.1"/>
    <property type="molecule type" value="Genomic_DNA"/>
</dbReference>
<dbReference type="PANTHER" id="PTHR42879">
    <property type="entry name" value="3-OXOACYL-(ACYL-CARRIER-PROTEIN) REDUCTASE"/>
    <property type="match status" value="1"/>
</dbReference>
<accession>A0A0D5YQ70</accession>
<dbReference type="InterPro" id="IPR036291">
    <property type="entry name" value="NAD(P)-bd_dom_sf"/>
</dbReference>
<comment type="similarity">
    <text evidence="1">Belongs to the short-chain dehydrogenases/reductases (SDR) family.</text>
</comment>
<sequence length="261" mass="28065">MKISLKGKKALVGGSSRGIGRAVAEQLAESGAGVTLMASSEDTLKKVVANLPTNQGQEHSYLVVDFTDFNAYSERISNFFEKNSVDILVNNTQGPASGGALEKTVEDYQQAFDLLFKSVVFTTQLAIKGMQQNNWGRIINVASVSVKEPLNYLALSNSIRAAVVTWAKSLAFDIGKNGITINNVLTGYFDTDRIAQLNAKKAEKMGIDTAAVRAAMEEQVPMKRIGDPKEYGYLAAFLASENAGYITGTNIPLDGGLLKSL</sequence>
<organism evidence="2 3">
    <name type="scientific">Flagellimonas lutaonensis</name>
    <dbReference type="NCBI Taxonomy" id="516051"/>
    <lineage>
        <taxon>Bacteria</taxon>
        <taxon>Pseudomonadati</taxon>
        <taxon>Bacteroidota</taxon>
        <taxon>Flavobacteriia</taxon>
        <taxon>Flavobacteriales</taxon>
        <taxon>Flavobacteriaceae</taxon>
        <taxon>Flagellimonas</taxon>
    </lineage>
</organism>
<dbReference type="RefSeq" id="WP_045801218.1">
    <property type="nucleotide sequence ID" value="NZ_CP011071.1"/>
</dbReference>
<dbReference type="Proteomes" id="UP000032726">
    <property type="component" value="Chromosome"/>
</dbReference>
<dbReference type="Pfam" id="PF13561">
    <property type="entry name" value="adh_short_C2"/>
    <property type="match status" value="1"/>
</dbReference>
<dbReference type="PATRIC" id="fig|516051.4.peg.822"/>
<dbReference type="PRINTS" id="PR00081">
    <property type="entry name" value="GDHRDH"/>
</dbReference>
<dbReference type="OrthoDB" id="9804774at2"/>
<dbReference type="KEGG" id="mlt:VC82_793"/>
<dbReference type="SUPFAM" id="SSF51735">
    <property type="entry name" value="NAD(P)-binding Rossmann-fold domains"/>
    <property type="match status" value="1"/>
</dbReference>
<evidence type="ECO:0000313" key="2">
    <source>
        <dbReference type="EMBL" id="AKA34455.1"/>
    </source>
</evidence>
<dbReference type="AlphaFoldDB" id="A0A0D5YQ70"/>
<protein>
    <submittedName>
        <fullName evidence="2">3-oxoacyl-(Acyl-carrier-protein) reductase</fullName>
    </submittedName>
</protein>
<evidence type="ECO:0000256" key="1">
    <source>
        <dbReference type="ARBA" id="ARBA00006484"/>
    </source>
</evidence>
<dbReference type="STRING" id="516051.VC82_793"/>
<gene>
    <name evidence="2" type="ORF">VC82_793</name>
</gene>
<dbReference type="HOGENOM" id="CLU_010194_1_2_10"/>
<name>A0A0D5YQ70_9FLAO</name>
<dbReference type="CDD" id="cd05344">
    <property type="entry name" value="BKR_like_SDR_like"/>
    <property type="match status" value="1"/>
</dbReference>
<dbReference type="InterPro" id="IPR002347">
    <property type="entry name" value="SDR_fam"/>
</dbReference>